<dbReference type="SUPFAM" id="SSF56436">
    <property type="entry name" value="C-type lectin-like"/>
    <property type="match status" value="2"/>
</dbReference>
<organism evidence="6">
    <name type="scientific">Enterobius vermicularis</name>
    <name type="common">Human pinworm</name>
    <dbReference type="NCBI Taxonomy" id="51028"/>
    <lineage>
        <taxon>Eukaryota</taxon>
        <taxon>Metazoa</taxon>
        <taxon>Ecdysozoa</taxon>
        <taxon>Nematoda</taxon>
        <taxon>Chromadorea</taxon>
        <taxon>Rhabditida</taxon>
        <taxon>Spirurina</taxon>
        <taxon>Oxyuridomorpha</taxon>
        <taxon>Oxyuroidea</taxon>
        <taxon>Oxyuridae</taxon>
        <taxon>Enterobius</taxon>
    </lineage>
</organism>
<gene>
    <name evidence="4" type="ORF">EVEC_LOCUS7485</name>
</gene>
<dbReference type="AlphaFoldDB" id="A0A158QB27"/>
<dbReference type="SMART" id="SM00034">
    <property type="entry name" value="CLECT"/>
    <property type="match status" value="2"/>
</dbReference>
<dbReference type="PROSITE" id="PS50041">
    <property type="entry name" value="C_TYPE_LECTIN_2"/>
    <property type="match status" value="2"/>
</dbReference>
<dbReference type="InterPro" id="IPR016186">
    <property type="entry name" value="C-type_lectin-like/link_sf"/>
</dbReference>
<dbReference type="EMBL" id="UXUI01008942">
    <property type="protein sequence ID" value="VDD92734.1"/>
    <property type="molecule type" value="Genomic_DNA"/>
</dbReference>
<dbReference type="OrthoDB" id="7357196at2759"/>
<evidence type="ECO:0000256" key="1">
    <source>
        <dbReference type="SAM" id="MobiDB-lite"/>
    </source>
</evidence>
<keyword evidence="2" id="KW-0472">Membrane</keyword>
<proteinExistence type="predicted"/>
<dbReference type="InterPro" id="IPR001304">
    <property type="entry name" value="C-type_lectin-like"/>
</dbReference>
<reference evidence="6" key="1">
    <citation type="submission" date="2016-04" db="UniProtKB">
        <authorList>
            <consortium name="WormBaseParasite"/>
        </authorList>
    </citation>
    <scope>IDENTIFICATION</scope>
</reference>
<dbReference type="InterPro" id="IPR050111">
    <property type="entry name" value="C-type_lectin/snaclec_domain"/>
</dbReference>
<accession>A0A158QB27</accession>
<dbReference type="CDD" id="cd00037">
    <property type="entry name" value="CLECT"/>
    <property type="match status" value="2"/>
</dbReference>
<feature type="domain" description="C-type lectin" evidence="3">
    <location>
        <begin position="56"/>
        <end position="164"/>
    </location>
</feature>
<evidence type="ECO:0000313" key="5">
    <source>
        <dbReference type="Proteomes" id="UP000274131"/>
    </source>
</evidence>
<feature type="region of interest" description="Disordered" evidence="1">
    <location>
        <begin position="501"/>
        <end position="541"/>
    </location>
</feature>
<reference evidence="4 5" key="2">
    <citation type="submission" date="2018-10" db="EMBL/GenBank/DDBJ databases">
        <authorList>
            <consortium name="Pathogen Informatics"/>
        </authorList>
    </citation>
    <scope>NUCLEOTIDE SEQUENCE [LARGE SCALE GENOMIC DNA]</scope>
</reference>
<dbReference type="InterPro" id="IPR016187">
    <property type="entry name" value="CTDL_fold"/>
</dbReference>
<name>A0A158QB27_ENTVE</name>
<dbReference type="Pfam" id="PF00059">
    <property type="entry name" value="Lectin_C"/>
    <property type="match status" value="1"/>
</dbReference>
<dbReference type="WBParaSite" id="EVEC_0000800101-mRNA-1">
    <property type="protein sequence ID" value="EVEC_0000800101-mRNA-1"/>
    <property type="gene ID" value="EVEC_0000800101"/>
</dbReference>
<keyword evidence="5" id="KW-1185">Reference proteome</keyword>
<protein>
    <submittedName>
        <fullName evidence="6">C-type lectin domain-containing protein</fullName>
    </submittedName>
</protein>
<feature type="transmembrane region" description="Helical" evidence="2">
    <location>
        <begin position="412"/>
        <end position="433"/>
    </location>
</feature>
<dbReference type="STRING" id="51028.A0A158QB27"/>
<evidence type="ECO:0000256" key="2">
    <source>
        <dbReference type="SAM" id="Phobius"/>
    </source>
</evidence>
<evidence type="ECO:0000259" key="3">
    <source>
        <dbReference type="PROSITE" id="PS50041"/>
    </source>
</evidence>
<feature type="domain" description="C-type lectin" evidence="3">
    <location>
        <begin position="280"/>
        <end position="356"/>
    </location>
</feature>
<evidence type="ECO:0000313" key="6">
    <source>
        <dbReference type="WBParaSite" id="EVEC_0000800101-mRNA-1"/>
    </source>
</evidence>
<feature type="compositionally biased region" description="Basic and acidic residues" evidence="1">
    <location>
        <begin position="506"/>
        <end position="526"/>
    </location>
</feature>
<evidence type="ECO:0000313" key="4">
    <source>
        <dbReference type="EMBL" id="VDD92734.1"/>
    </source>
</evidence>
<dbReference type="PANTHER" id="PTHR22803">
    <property type="entry name" value="MANNOSE, PHOSPHOLIPASE, LECTIN RECEPTOR RELATED"/>
    <property type="match status" value="1"/>
</dbReference>
<dbReference type="Proteomes" id="UP000274131">
    <property type="component" value="Unassembled WGS sequence"/>
</dbReference>
<keyword evidence="2" id="KW-0812">Transmembrane</keyword>
<keyword evidence="2" id="KW-1133">Transmembrane helix</keyword>
<sequence>MVQWGDNKIKRVLCKHYYDSKKYLLSSKDVEDFLDEREKLILHYREYLCPYEWISIHDLCYKYVSFSIPKPWNDAAEQCQMEHGTLAVLRDYETYRHILQEIKKSYFWVGKRRWKLEWEWYDFAPAGPIKILGEIDENDDCAHARNEDGLGATECFNELPFLCQFDPKKYCRAGFTEYEGFCYMFQRTKQPLRIAEEVCDARGSRIVWIDSEEELQFLENLYWGGKRVGGDKTILFRKERLQRVFMEENAINKIPQISEAVFKLDNYPDLGKFKPNVVTLREEVRGLSSKRTFWIALRYIHGSWSFPDQEKPKLLKWATNEPDGCCASQVMSHAAHEPGKGWSDRNEQQVENFICKYKKGFRDLPSSVFEGSPGGFQYEGNRIKLRRASPRSSPGVLLGGLDSRDNVVKMTFIMGMLTSTLVICSVGSVILYYSTRRAKLDSNILALYDMVTKSDAARYNMALYDQTYCEGYARHLREVNIPKQRSDLEVTEWVGKVQGAQFQGKQEARGKEEAMEKTEEKREGPKGKSKSQGVQELPAIDPVATEEVCHEAYIKQAVPAEESFDAGSVWRKCPL</sequence>
<dbReference type="Gene3D" id="3.10.100.10">
    <property type="entry name" value="Mannose-Binding Protein A, subunit A"/>
    <property type="match status" value="3"/>
</dbReference>